<dbReference type="OrthoDB" id="245563at2759"/>
<evidence type="ECO:0000313" key="6">
    <source>
        <dbReference type="Proteomes" id="UP000566819"/>
    </source>
</evidence>
<dbReference type="EMBL" id="JAAMPI010000110">
    <property type="protein sequence ID" value="KAF4635589.1"/>
    <property type="molecule type" value="Genomic_DNA"/>
</dbReference>
<dbReference type="PANTHER" id="PTHR43540:SF1">
    <property type="entry name" value="ISOCHORISMATASE HYDROLASE"/>
    <property type="match status" value="1"/>
</dbReference>
<dbReference type="Proteomes" id="UP000566819">
    <property type="component" value="Unassembled WGS sequence"/>
</dbReference>
<feature type="domain" description="Isochorismatase-like" evidence="4">
    <location>
        <begin position="500"/>
        <end position="635"/>
    </location>
</feature>
<name>A0A8H4RV83_9HELO</name>
<keyword evidence="2" id="KW-0378">Hydrolase</keyword>
<dbReference type="AlphaFoldDB" id="A0A8H4RV83"/>
<organism evidence="5 6">
    <name type="scientific">Cudoniella acicularis</name>
    <dbReference type="NCBI Taxonomy" id="354080"/>
    <lineage>
        <taxon>Eukaryota</taxon>
        <taxon>Fungi</taxon>
        <taxon>Dikarya</taxon>
        <taxon>Ascomycota</taxon>
        <taxon>Pezizomycotina</taxon>
        <taxon>Leotiomycetes</taxon>
        <taxon>Helotiales</taxon>
        <taxon>Tricladiaceae</taxon>
        <taxon>Cudoniella</taxon>
    </lineage>
</organism>
<evidence type="ECO:0000313" key="5">
    <source>
        <dbReference type="EMBL" id="KAF4635589.1"/>
    </source>
</evidence>
<keyword evidence="6" id="KW-1185">Reference proteome</keyword>
<feature type="region of interest" description="Disordered" evidence="3">
    <location>
        <begin position="187"/>
        <end position="208"/>
    </location>
</feature>
<dbReference type="SUPFAM" id="SSF52499">
    <property type="entry name" value="Isochorismatase-like hydrolases"/>
    <property type="match status" value="1"/>
</dbReference>
<feature type="compositionally biased region" description="Basic and acidic residues" evidence="3">
    <location>
        <begin position="187"/>
        <end position="196"/>
    </location>
</feature>
<protein>
    <recommendedName>
        <fullName evidence="4">Isochorismatase-like domain-containing protein</fullName>
    </recommendedName>
</protein>
<accession>A0A8H4RV83</accession>
<comment type="caution">
    <text evidence="5">The sequence shown here is derived from an EMBL/GenBank/DDBJ whole genome shotgun (WGS) entry which is preliminary data.</text>
</comment>
<gene>
    <name evidence="5" type="ORF">G7Y89_g2498</name>
</gene>
<dbReference type="InterPro" id="IPR000868">
    <property type="entry name" value="Isochorismatase-like_dom"/>
</dbReference>
<dbReference type="InterPro" id="IPR036380">
    <property type="entry name" value="Isochorismatase-like_sf"/>
</dbReference>
<proteinExistence type="inferred from homology"/>
<evidence type="ECO:0000256" key="1">
    <source>
        <dbReference type="ARBA" id="ARBA00006336"/>
    </source>
</evidence>
<reference evidence="5 6" key="1">
    <citation type="submission" date="2020-03" db="EMBL/GenBank/DDBJ databases">
        <title>Draft Genome Sequence of Cudoniella acicularis.</title>
        <authorList>
            <person name="Buettner E."/>
            <person name="Kellner H."/>
        </authorList>
    </citation>
    <scope>NUCLEOTIDE SEQUENCE [LARGE SCALE GENOMIC DNA]</scope>
    <source>
        <strain evidence="5 6">DSM 108380</strain>
    </source>
</reference>
<evidence type="ECO:0000256" key="2">
    <source>
        <dbReference type="ARBA" id="ARBA00022801"/>
    </source>
</evidence>
<dbReference type="Pfam" id="PF00857">
    <property type="entry name" value="Isochorismatase"/>
    <property type="match status" value="1"/>
</dbReference>
<dbReference type="PANTHER" id="PTHR43540">
    <property type="entry name" value="PEROXYUREIDOACRYLATE/UREIDOACRYLATE AMIDOHYDROLASE-RELATED"/>
    <property type="match status" value="1"/>
</dbReference>
<dbReference type="InterPro" id="IPR050272">
    <property type="entry name" value="Isochorismatase-like_hydrls"/>
</dbReference>
<evidence type="ECO:0000256" key="3">
    <source>
        <dbReference type="SAM" id="MobiDB-lite"/>
    </source>
</evidence>
<dbReference type="GO" id="GO:0016787">
    <property type="term" value="F:hydrolase activity"/>
    <property type="evidence" value="ECO:0007669"/>
    <property type="project" value="UniProtKB-KW"/>
</dbReference>
<sequence>MANVKRTPFAKKYNVLPKEEDKYDLFHRYGKSGFTPTAPLTIIPRTGNEIQHVAQIEASQKTFFYGFTARDLFDMGAFSDPEVKSTRNLTNPILPFLERHNWEYPNDPRSKTLNRAFFPIEAVGDCYTTPPDRFGDWHVKNPIVWDLLDPILRLTSRIFTCSLSSDFVDSFLCGEYRDVPLHLDHRTPQQKSERGPLRTFHRKPPGTINDSERQLKQKFLFDALTNKAVFGIGDGGCNPHTREPMSVLPGKNWAGVTQGYYQSHTYHLGMVNDVPVPTLAIDVQLSRQILQQLLRNDLNPSERLAEQWNIASVLVHEIMVGRAFETAVWGGIWWGLYGHRPIDHQNYSPHLGLALYNYPNRMENLLFEDRPLIGGIALVSNDIIYSPVLFKWYESTQKDEFWAAVRQMGIGLLRPTKAAQSISQFKDRYGNEVTGWAEIPEPNQDFILSFKRWEEEIRVLINMTPEERGIFAITRNLSKSSIRAAARRKHRQERVILAQEISKLLTTIRAAKEQQQEHFSPSQHQIIHIQHTSVHKESPLAPSNPGHKFQDFVTPHEGELAIEKNVNSAFIGTNLESVLREHGTQVLYVTGLTTDHCVSTTTRMAGNLGVCCDLEGQKGEVVLVQDATAAWKKSESGFEAGVVHAVNVESLREFATVTETREVVGLWESWLETKDGLK</sequence>
<comment type="similarity">
    <text evidence="1">Belongs to the isochorismatase family.</text>
</comment>
<evidence type="ECO:0000259" key="4">
    <source>
        <dbReference type="Pfam" id="PF00857"/>
    </source>
</evidence>
<dbReference type="Gene3D" id="3.40.50.850">
    <property type="entry name" value="Isochorismatase-like"/>
    <property type="match status" value="1"/>
</dbReference>